<evidence type="ECO:0000256" key="6">
    <source>
        <dbReference type="ARBA" id="ARBA00012602"/>
    </source>
</evidence>
<evidence type="ECO:0000256" key="2">
    <source>
        <dbReference type="ARBA" id="ARBA00001946"/>
    </source>
</evidence>
<evidence type="ECO:0000256" key="18">
    <source>
        <dbReference type="SAM" id="Phobius"/>
    </source>
</evidence>
<feature type="transmembrane region" description="Helical" evidence="18">
    <location>
        <begin position="480"/>
        <end position="495"/>
    </location>
</feature>
<comment type="pathway">
    <text evidence="4">Protein modification; protein glycosylation.</text>
</comment>
<name>A0ABU2FW50_9EURY</name>
<dbReference type="EMBL" id="JAMQOQ010000001">
    <property type="protein sequence ID" value="MDS0292771.1"/>
    <property type="molecule type" value="Genomic_DNA"/>
</dbReference>
<feature type="transmembrane region" description="Helical" evidence="18">
    <location>
        <begin position="115"/>
        <end position="139"/>
    </location>
</feature>
<evidence type="ECO:0000259" key="21">
    <source>
        <dbReference type="Pfam" id="PF22627"/>
    </source>
</evidence>
<accession>A0ABU2FW50</accession>
<evidence type="ECO:0000256" key="13">
    <source>
        <dbReference type="ARBA" id="ARBA00023136"/>
    </source>
</evidence>
<dbReference type="Pfam" id="PF22627">
    <property type="entry name" value="AglB_core-like"/>
    <property type="match status" value="1"/>
</dbReference>
<feature type="transmembrane region" description="Helical" evidence="18">
    <location>
        <begin position="265"/>
        <end position="284"/>
    </location>
</feature>
<comment type="similarity">
    <text evidence="5">Belongs to the STT3 family.</text>
</comment>
<evidence type="ECO:0000256" key="16">
    <source>
        <dbReference type="ARBA" id="ARBA00034066"/>
    </source>
</evidence>
<feature type="transmembrane region" description="Helical" evidence="18">
    <location>
        <begin position="175"/>
        <end position="195"/>
    </location>
</feature>
<dbReference type="RefSeq" id="WP_310926614.1">
    <property type="nucleotide sequence ID" value="NZ_JAMQOQ010000001.1"/>
</dbReference>
<feature type="compositionally biased region" description="Low complexity" evidence="17">
    <location>
        <begin position="1019"/>
        <end position="1063"/>
    </location>
</feature>
<dbReference type="Proteomes" id="UP001254813">
    <property type="component" value="Unassembled WGS sequence"/>
</dbReference>
<keyword evidence="8 22" id="KW-0808">Transferase</keyword>
<feature type="transmembrane region" description="Helical" evidence="18">
    <location>
        <begin position="296"/>
        <end position="316"/>
    </location>
</feature>
<evidence type="ECO:0000256" key="4">
    <source>
        <dbReference type="ARBA" id="ARBA00004922"/>
    </source>
</evidence>
<evidence type="ECO:0000256" key="11">
    <source>
        <dbReference type="ARBA" id="ARBA00022842"/>
    </source>
</evidence>
<comment type="catalytic activity">
    <reaction evidence="16">
        <text>an archaeal dolichyl phosphooligosaccharide + [protein]-L-asparagine = an archaeal dolichyl phosphate + a glycoprotein with the oligosaccharide chain attached by N-beta-D-glycosyl linkage to a protein L-asparagine.</text>
        <dbReference type="EC" id="2.4.99.21"/>
    </reaction>
</comment>
<feature type="transmembrane region" description="Helical" evidence="18">
    <location>
        <begin position="388"/>
        <end position="411"/>
    </location>
</feature>
<sequence>MSDSQREDSPSVADSLRNHYPKAVLAGIFAVMLWIRLRSYDRFIVDGEVFFSGNDAWYHLRQVNYTVRNWPFTMPFDPWTGFPYGTLAGQFGTLYDQLIATAALILGLGDPSQMLVGQTLLVAPAVFGALTVIPTYLVGKRLGGRIGGLFGAIVLMLLPGTFLRRGLVGFADHNVAEPLFMTLAVFAIMLALTVASREKPVWELVAQRDGRALRRPTLWAALAGFAIGSYMWVWPPGILLVGIVGVYFVLQMVHDQMHGESPEPIAYVAAVSMLVAGAMTFALIEEPGFGVTGFTLLQPLLSLGVGAGAVVLAALARVWESNDVDESLYPAAVGGLILVSIGLFAVVLPDVFGSISRNLLRTVGFSAGASTRTIGEAQPFLSGSVTGASAIILEYGFTFFTGLAAVIWLAAKPLVRDGSSRKIGYLVGALAVIGLILLVPAITGAIGNAVGIDPALVGLLVVSALIVGAVLQARYEPERLFVLVWLAFITAAAFTQVRFNYYLAVGVAVANAYLIGELVRSSYLGLQSVERVNDVSGYQVLAVVAAILLILAPALVVPISVGTASGGSASTSTAWQVGASTSPGEVLIWEESLEWMNASTPAEGNFGGAGNADQLDQYGTYEYTDDFDYPEGAYGVMSWWDYGHWITVEGERIPNANPFQQGATEAANFLLAPNETQAQNVLASQSAEGEQTRYVMVDWKMVAPGSKFTAPTVWYDAEENVSQDDFFATRVYRFGSDGSYAGQNFLVRDQRYYDSLMTRLYYYHGSSQSAAPVVLDWEPRSVQTADGTASVPGNPSGNASLVRQFDNMSAARQFVERDGTAQVGGIGGYPEEDVPALQHYRLVHATQTSALTSSNTYLQLAVGDARAAGFSVRQISDLQPVLPRDSSWVKTFERVPGATVQGSGAPADSTVTASVRMQMAGSNSTFTYTQEAQTDQNGEFTMTLPYSTTGYDEYGPENGYTDVNVRAAGPYTISTGASVNESGYVVRESANLSVPEGQVNGAQNDTLTVELERSAQQLQTQTSNGSSNSSASGDSGATTQSGDSSASGETSSDSSGASTPSGSVTAPSLVAPDSAFAAKPSA</sequence>
<evidence type="ECO:0000256" key="9">
    <source>
        <dbReference type="ARBA" id="ARBA00022692"/>
    </source>
</evidence>
<feature type="domain" description="Oligosaccharyl transferase STT3 N-terminal" evidence="19">
    <location>
        <begin position="44"/>
        <end position="555"/>
    </location>
</feature>
<evidence type="ECO:0000256" key="7">
    <source>
        <dbReference type="ARBA" id="ARBA00022676"/>
    </source>
</evidence>
<keyword evidence="13 18" id="KW-0472">Membrane</keyword>
<protein>
    <recommendedName>
        <fullName evidence="6">dolichyl-phosphooligosaccharide-protein glycotransferase</fullName>
        <ecNumber evidence="6">2.4.99.21</ecNumber>
    </recommendedName>
    <alternativeName>
        <fullName evidence="15">Oligosaccharyl transferase</fullName>
    </alternativeName>
</protein>
<comment type="cofactor">
    <cofactor evidence="1">
        <name>Mn(2+)</name>
        <dbReference type="ChEBI" id="CHEBI:29035"/>
    </cofactor>
</comment>
<dbReference type="NCBIfam" id="TIGR04154">
    <property type="entry name" value="archaeo_STT3"/>
    <property type="match status" value="1"/>
</dbReference>
<keyword evidence="7" id="KW-0328">Glycosyltransferase</keyword>
<evidence type="ECO:0000259" key="19">
    <source>
        <dbReference type="Pfam" id="PF02516"/>
    </source>
</evidence>
<comment type="caution">
    <text evidence="22">The sequence shown here is derived from an EMBL/GenBank/DDBJ whole genome shotgun (WGS) entry which is preliminary data.</text>
</comment>
<dbReference type="PANTHER" id="PTHR13872:SF1">
    <property type="entry name" value="DOLICHYL-DIPHOSPHOOLIGOSACCHARIDE--PROTEIN GLYCOSYLTRANSFERASE SUBUNIT STT3B"/>
    <property type="match status" value="1"/>
</dbReference>
<proteinExistence type="inferred from homology"/>
<dbReference type="InterPro" id="IPR041154">
    <property type="entry name" value="AglB_P1"/>
</dbReference>
<evidence type="ECO:0000256" key="1">
    <source>
        <dbReference type="ARBA" id="ARBA00001936"/>
    </source>
</evidence>
<keyword evidence="11" id="KW-0460">Magnesium</keyword>
<keyword evidence="10" id="KW-0479">Metal-binding</keyword>
<keyword evidence="14" id="KW-0464">Manganese</keyword>
<dbReference type="GO" id="GO:0016740">
    <property type="term" value="F:transferase activity"/>
    <property type="evidence" value="ECO:0007669"/>
    <property type="project" value="UniProtKB-KW"/>
</dbReference>
<evidence type="ECO:0000256" key="15">
    <source>
        <dbReference type="ARBA" id="ARBA00030679"/>
    </source>
</evidence>
<dbReference type="InterPro" id="IPR054479">
    <property type="entry name" value="AglB-like_core"/>
</dbReference>
<evidence type="ECO:0000256" key="8">
    <source>
        <dbReference type="ARBA" id="ARBA00022679"/>
    </source>
</evidence>
<evidence type="ECO:0000313" key="23">
    <source>
        <dbReference type="Proteomes" id="UP001254813"/>
    </source>
</evidence>
<feature type="transmembrane region" description="Helical" evidence="18">
    <location>
        <begin position="540"/>
        <end position="561"/>
    </location>
</feature>
<evidence type="ECO:0000256" key="17">
    <source>
        <dbReference type="SAM" id="MobiDB-lite"/>
    </source>
</evidence>
<comment type="subcellular location">
    <subcellularLocation>
        <location evidence="3">Cell membrane</location>
        <topology evidence="3">Multi-pass membrane protein</topology>
    </subcellularLocation>
</comment>
<keyword evidence="9 18" id="KW-0812">Transmembrane</keyword>
<evidence type="ECO:0000313" key="22">
    <source>
        <dbReference type="EMBL" id="MDS0292771.1"/>
    </source>
</evidence>
<dbReference type="Pfam" id="PF18079">
    <property type="entry name" value="AglB_L1"/>
    <property type="match status" value="1"/>
</dbReference>
<keyword evidence="23" id="KW-1185">Reference proteome</keyword>
<evidence type="ECO:0000256" key="3">
    <source>
        <dbReference type="ARBA" id="ARBA00004651"/>
    </source>
</evidence>
<gene>
    <name evidence="22" type="ORF">NDI79_01145</name>
</gene>
<feature type="transmembrane region" description="Helical" evidence="18">
    <location>
        <begin position="91"/>
        <end position="109"/>
    </location>
</feature>
<dbReference type="PANTHER" id="PTHR13872">
    <property type="entry name" value="DOLICHYL-DIPHOSPHOOLIGOSACCHARIDE--PROTEIN GLYCOSYLTRANSFERASE SUBUNIT"/>
    <property type="match status" value="1"/>
</dbReference>
<dbReference type="InterPro" id="IPR026410">
    <property type="entry name" value="OlisacTrfase_arch"/>
</dbReference>
<feature type="transmembrane region" description="Helical" evidence="18">
    <location>
        <begin position="238"/>
        <end position="253"/>
    </location>
</feature>
<feature type="transmembrane region" description="Helical" evidence="18">
    <location>
        <begin position="501"/>
        <end position="519"/>
    </location>
</feature>
<dbReference type="InterPro" id="IPR003674">
    <property type="entry name" value="Oligo_trans_STT3"/>
</dbReference>
<feature type="transmembrane region" description="Helical" evidence="18">
    <location>
        <begin position="328"/>
        <end position="348"/>
    </location>
</feature>
<dbReference type="Pfam" id="PF02516">
    <property type="entry name" value="STT3"/>
    <property type="match status" value="1"/>
</dbReference>
<feature type="transmembrane region" description="Helical" evidence="18">
    <location>
        <begin position="146"/>
        <end position="163"/>
    </location>
</feature>
<comment type="cofactor">
    <cofactor evidence="2">
        <name>Mg(2+)</name>
        <dbReference type="ChEBI" id="CHEBI:18420"/>
    </cofactor>
</comment>
<dbReference type="Gene3D" id="3.40.50.12610">
    <property type="match status" value="1"/>
</dbReference>
<evidence type="ECO:0000256" key="14">
    <source>
        <dbReference type="ARBA" id="ARBA00023211"/>
    </source>
</evidence>
<feature type="transmembrane region" description="Helical" evidence="18">
    <location>
        <begin position="20"/>
        <end position="37"/>
    </location>
</feature>
<evidence type="ECO:0000256" key="5">
    <source>
        <dbReference type="ARBA" id="ARBA00010810"/>
    </source>
</evidence>
<reference evidence="22 23" key="1">
    <citation type="submission" date="2022-06" db="EMBL/GenBank/DDBJ databases">
        <title>Halogeometricum sp. a new haloarchaeum isolate from saline soil.</title>
        <authorList>
            <person name="Strakova D."/>
            <person name="Galisteo C."/>
            <person name="Sanchez-Porro C."/>
            <person name="Ventosa A."/>
        </authorList>
    </citation>
    <scope>NUCLEOTIDE SEQUENCE [LARGE SCALE GENOMIC DNA]</scope>
    <source>
        <strain evidence="23">S3BR25-2</strain>
    </source>
</reference>
<dbReference type="Gene3D" id="2.60.40.3390">
    <property type="match status" value="1"/>
</dbReference>
<evidence type="ECO:0000259" key="20">
    <source>
        <dbReference type="Pfam" id="PF18079"/>
    </source>
</evidence>
<dbReference type="InterPro" id="IPR048307">
    <property type="entry name" value="STT3_N"/>
</dbReference>
<keyword evidence="12 18" id="KW-1133">Transmembrane helix</keyword>
<organism evidence="22 23">
    <name type="scientific">Halogeometricum luteum</name>
    <dbReference type="NCBI Taxonomy" id="2950537"/>
    <lineage>
        <taxon>Archaea</taxon>
        <taxon>Methanobacteriati</taxon>
        <taxon>Methanobacteriota</taxon>
        <taxon>Stenosarchaea group</taxon>
        <taxon>Halobacteria</taxon>
        <taxon>Halobacteriales</taxon>
        <taxon>Haloferacaceae</taxon>
        <taxon>Halogeometricum</taxon>
    </lineage>
</organism>
<feature type="domain" description="Archaeal glycosylation protein B peripheral" evidence="20">
    <location>
        <begin position="897"/>
        <end position="1000"/>
    </location>
</feature>
<feature type="region of interest" description="Disordered" evidence="17">
    <location>
        <begin position="1015"/>
        <end position="1082"/>
    </location>
</feature>
<feature type="transmembrane region" description="Helical" evidence="18">
    <location>
        <begin position="423"/>
        <end position="443"/>
    </location>
</feature>
<evidence type="ECO:0000256" key="12">
    <source>
        <dbReference type="ARBA" id="ARBA00022989"/>
    </source>
</evidence>
<dbReference type="EC" id="2.4.99.21" evidence="6"/>
<evidence type="ECO:0000256" key="10">
    <source>
        <dbReference type="ARBA" id="ARBA00022723"/>
    </source>
</evidence>
<feature type="domain" description="AglB-like core" evidence="21">
    <location>
        <begin position="589"/>
        <end position="701"/>
    </location>
</feature>
<feature type="transmembrane region" description="Helical" evidence="18">
    <location>
        <begin position="455"/>
        <end position="473"/>
    </location>
</feature>